<dbReference type="NCBIfam" id="NF008113">
    <property type="entry name" value="PRK10860.1"/>
    <property type="match status" value="1"/>
</dbReference>
<keyword evidence="11" id="KW-1185">Reference proteome</keyword>
<dbReference type="InterPro" id="IPR058535">
    <property type="entry name" value="MafB19-deam"/>
</dbReference>
<dbReference type="GO" id="GO:0002100">
    <property type="term" value="P:tRNA wobble adenosine to inosine editing"/>
    <property type="evidence" value="ECO:0007669"/>
    <property type="project" value="UniProtKB-UniRule"/>
</dbReference>
<organism evidence="10 11">
    <name type="scientific">Rubripirellula amarantea</name>
    <dbReference type="NCBI Taxonomy" id="2527999"/>
    <lineage>
        <taxon>Bacteria</taxon>
        <taxon>Pseudomonadati</taxon>
        <taxon>Planctomycetota</taxon>
        <taxon>Planctomycetia</taxon>
        <taxon>Pirellulales</taxon>
        <taxon>Pirellulaceae</taxon>
        <taxon>Rubripirellula</taxon>
    </lineage>
</organism>
<name>A0A5C5WHP6_9BACT</name>
<evidence type="ECO:0000256" key="8">
    <source>
        <dbReference type="HAMAP-Rule" id="MF_00972"/>
    </source>
</evidence>
<dbReference type="EC" id="3.5.4.33" evidence="8"/>
<keyword evidence="6 8" id="KW-0862">Zinc</keyword>
<comment type="function">
    <text evidence="8">Catalyzes the deamination of adenosine to inosine at the wobble position 34 of tRNA(Arg2).</text>
</comment>
<dbReference type="InterPro" id="IPR028883">
    <property type="entry name" value="tRNA_aden_deaminase"/>
</dbReference>
<evidence type="ECO:0000313" key="10">
    <source>
        <dbReference type="EMBL" id="TWT50326.1"/>
    </source>
</evidence>
<proteinExistence type="inferred from homology"/>
<feature type="binding site" evidence="8">
    <location>
        <position position="137"/>
    </location>
    <ligand>
        <name>Zn(2+)</name>
        <dbReference type="ChEBI" id="CHEBI:29105"/>
        <note>catalytic</note>
    </ligand>
</feature>
<evidence type="ECO:0000256" key="1">
    <source>
        <dbReference type="ARBA" id="ARBA00010669"/>
    </source>
</evidence>
<comment type="cofactor">
    <cofactor evidence="8">
        <name>Zn(2+)</name>
        <dbReference type="ChEBI" id="CHEBI:29105"/>
    </cofactor>
    <text evidence="8">Binds 1 zinc ion per subunit.</text>
</comment>
<comment type="caution">
    <text evidence="10">The sequence shown here is derived from an EMBL/GenBank/DDBJ whole genome shotgun (WGS) entry which is preliminary data.</text>
</comment>
<keyword evidence="4 8" id="KW-0479">Metal-binding</keyword>
<dbReference type="InterPro" id="IPR002125">
    <property type="entry name" value="CMP_dCMP_dom"/>
</dbReference>
<dbReference type="Gene3D" id="3.40.140.10">
    <property type="entry name" value="Cytidine Deaminase, domain 2"/>
    <property type="match status" value="1"/>
</dbReference>
<comment type="subunit">
    <text evidence="2 8">Homodimer.</text>
</comment>
<feature type="binding site" evidence="8">
    <location>
        <position position="107"/>
    </location>
    <ligand>
        <name>Zn(2+)</name>
        <dbReference type="ChEBI" id="CHEBI:29105"/>
        <note>catalytic</note>
    </ligand>
</feature>
<evidence type="ECO:0000259" key="9">
    <source>
        <dbReference type="PROSITE" id="PS51747"/>
    </source>
</evidence>
<dbReference type="GO" id="GO:0008270">
    <property type="term" value="F:zinc ion binding"/>
    <property type="evidence" value="ECO:0007669"/>
    <property type="project" value="UniProtKB-UniRule"/>
</dbReference>
<dbReference type="Proteomes" id="UP000316598">
    <property type="component" value="Unassembled WGS sequence"/>
</dbReference>
<feature type="binding site" evidence="8">
    <location>
        <position position="140"/>
    </location>
    <ligand>
        <name>Zn(2+)</name>
        <dbReference type="ChEBI" id="CHEBI:29105"/>
        <note>catalytic</note>
    </ligand>
</feature>
<dbReference type="HAMAP" id="MF_00972">
    <property type="entry name" value="tRNA_aden_deaminase"/>
    <property type="match status" value="1"/>
</dbReference>
<feature type="active site" description="Proton donor" evidence="8">
    <location>
        <position position="109"/>
    </location>
</feature>
<keyword evidence="5 8" id="KW-0378">Hydrolase</keyword>
<dbReference type="InterPro" id="IPR016193">
    <property type="entry name" value="Cytidine_deaminase-like"/>
</dbReference>
<evidence type="ECO:0000256" key="5">
    <source>
        <dbReference type="ARBA" id="ARBA00022801"/>
    </source>
</evidence>
<gene>
    <name evidence="10" type="primary">tadA_3</name>
    <name evidence="8" type="synonym">tadA</name>
    <name evidence="10" type="ORF">Pla22_30680</name>
</gene>
<evidence type="ECO:0000256" key="4">
    <source>
        <dbReference type="ARBA" id="ARBA00022723"/>
    </source>
</evidence>
<dbReference type="SUPFAM" id="SSF53927">
    <property type="entry name" value="Cytidine deaminase-like"/>
    <property type="match status" value="1"/>
</dbReference>
<dbReference type="CDD" id="cd01285">
    <property type="entry name" value="nucleoside_deaminase"/>
    <property type="match status" value="1"/>
</dbReference>
<reference evidence="10 11" key="1">
    <citation type="submission" date="2019-02" db="EMBL/GenBank/DDBJ databases">
        <title>Deep-cultivation of Planctomycetes and their phenomic and genomic characterization uncovers novel biology.</title>
        <authorList>
            <person name="Wiegand S."/>
            <person name="Jogler M."/>
            <person name="Boedeker C."/>
            <person name="Pinto D."/>
            <person name="Vollmers J."/>
            <person name="Rivas-Marin E."/>
            <person name="Kohn T."/>
            <person name="Peeters S.H."/>
            <person name="Heuer A."/>
            <person name="Rast P."/>
            <person name="Oberbeckmann S."/>
            <person name="Bunk B."/>
            <person name="Jeske O."/>
            <person name="Meyerdierks A."/>
            <person name="Storesund J.E."/>
            <person name="Kallscheuer N."/>
            <person name="Luecker S."/>
            <person name="Lage O.M."/>
            <person name="Pohl T."/>
            <person name="Merkel B.J."/>
            <person name="Hornburger P."/>
            <person name="Mueller R.-W."/>
            <person name="Bruemmer F."/>
            <person name="Labrenz M."/>
            <person name="Spormann A.M."/>
            <person name="Op Den Camp H."/>
            <person name="Overmann J."/>
            <person name="Amann R."/>
            <person name="Jetten M.S.M."/>
            <person name="Mascher T."/>
            <person name="Medema M.H."/>
            <person name="Devos D.P."/>
            <person name="Kaster A.-K."/>
            <person name="Ovreas L."/>
            <person name="Rohde M."/>
            <person name="Galperin M.Y."/>
            <person name="Jogler C."/>
        </authorList>
    </citation>
    <scope>NUCLEOTIDE SEQUENCE [LARGE SCALE GENOMIC DNA]</scope>
    <source>
        <strain evidence="10 11">Pla22</strain>
    </source>
</reference>
<dbReference type="PROSITE" id="PS51747">
    <property type="entry name" value="CYT_DCMP_DEAMINASES_2"/>
    <property type="match status" value="1"/>
</dbReference>
<comment type="catalytic activity">
    <reaction evidence="7 8">
        <text>adenosine(34) in tRNA + H2O + H(+) = inosine(34) in tRNA + NH4(+)</text>
        <dbReference type="Rhea" id="RHEA:43168"/>
        <dbReference type="Rhea" id="RHEA-COMP:10373"/>
        <dbReference type="Rhea" id="RHEA-COMP:10374"/>
        <dbReference type="ChEBI" id="CHEBI:15377"/>
        <dbReference type="ChEBI" id="CHEBI:15378"/>
        <dbReference type="ChEBI" id="CHEBI:28938"/>
        <dbReference type="ChEBI" id="CHEBI:74411"/>
        <dbReference type="ChEBI" id="CHEBI:82852"/>
        <dbReference type="EC" id="3.5.4.33"/>
    </reaction>
</comment>
<dbReference type="EMBL" id="SJPI01000002">
    <property type="protein sequence ID" value="TWT50326.1"/>
    <property type="molecule type" value="Genomic_DNA"/>
</dbReference>
<keyword evidence="3 8" id="KW-0819">tRNA processing</keyword>
<evidence type="ECO:0000313" key="11">
    <source>
        <dbReference type="Proteomes" id="UP000316598"/>
    </source>
</evidence>
<dbReference type="InterPro" id="IPR016192">
    <property type="entry name" value="APOBEC/CMP_deaminase_Zn-bd"/>
</dbReference>
<feature type="domain" description="CMP/dCMP-type deaminase" evidence="9">
    <location>
        <begin position="56"/>
        <end position="165"/>
    </location>
</feature>
<dbReference type="PANTHER" id="PTHR11079">
    <property type="entry name" value="CYTOSINE DEAMINASE FAMILY MEMBER"/>
    <property type="match status" value="1"/>
</dbReference>
<evidence type="ECO:0000256" key="7">
    <source>
        <dbReference type="ARBA" id="ARBA00048045"/>
    </source>
</evidence>
<dbReference type="FunFam" id="3.40.140.10:FF:000005">
    <property type="entry name" value="tRNA-specific adenosine deaminase"/>
    <property type="match status" value="1"/>
</dbReference>
<dbReference type="PANTHER" id="PTHR11079:SF202">
    <property type="entry name" value="TRNA-SPECIFIC ADENOSINE DEAMINASE"/>
    <property type="match status" value="1"/>
</dbReference>
<dbReference type="AlphaFoldDB" id="A0A5C5WHP6"/>
<sequence length="206" mass="22561">MNLRVFDDGNHDGNDFEDDGVEDANFDAGVLGNGAFGDGEFGNGDFEDDGEGLVLYPDAHWMTRALEQALEAERAEEVPVGAIIVRDNQIIAAARNERESLKDPTAHAEMIAITQAAAAMEDWRLEECTMFVTLEPCLMCAGAILQSRIPRVVFGARDPKGGAVESLYTVLQDPRLNHRCEVISGIMAEPCGQILTEFFSNRRGKK</sequence>
<dbReference type="Pfam" id="PF14437">
    <property type="entry name" value="MafB19-deam"/>
    <property type="match status" value="1"/>
</dbReference>
<evidence type="ECO:0000256" key="6">
    <source>
        <dbReference type="ARBA" id="ARBA00022833"/>
    </source>
</evidence>
<evidence type="ECO:0000256" key="2">
    <source>
        <dbReference type="ARBA" id="ARBA00011738"/>
    </source>
</evidence>
<accession>A0A5C5WHP6</accession>
<comment type="similarity">
    <text evidence="1">Belongs to the cytidine and deoxycytidylate deaminase family. ADAT2 subfamily.</text>
</comment>
<evidence type="ECO:0000256" key="3">
    <source>
        <dbReference type="ARBA" id="ARBA00022694"/>
    </source>
</evidence>
<dbReference type="PROSITE" id="PS00903">
    <property type="entry name" value="CYT_DCMP_DEAMINASES_1"/>
    <property type="match status" value="1"/>
</dbReference>
<protein>
    <recommendedName>
        <fullName evidence="8">tRNA-specific adenosine deaminase</fullName>
        <ecNumber evidence="8">3.5.4.33</ecNumber>
    </recommendedName>
</protein>
<dbReference type="GO" id="GO:0052717">
    <property type="term" value="F:tRNA-specific adenosine-34 deaminase activity"/>
    <property type="evidence" value="ECO:0007669"/>
    <property type="project" value="UniProtKB-UniRule"/>
</dbReference>